<dbReference type="EMBL" id="VSWD01000001">
    <property type="protein sequence ID" value="KAK3108963.1"/>
    <property type="molecule type" value="Genomic_DNA"/>
</dbReference>
<reference evidence="3" key="1">
    <citation type="submission" date="2019-08" db="EMBL/GenBank/DDBJ databases">
        <title>The improved chromosome-level genome for the pearl oyster Pinctada fucata martensii using PacBio sequencing and Hi-C.</title>
        <authorList>
            <person name="Zheng Z."/>
        </authorList>
    </citation>
    <scope>NUCLEOTIDE SEQUENCE</scope>
    <source>
        <strain evidence="3">ZZ-2019</strain>
        <tissue evidence="3">Adductor muscle</tissue>
    </source>
</reference>
<keyword evidence="4" id="KW-1185">Reference proteome</keyword>
<dbReference type="GO" id="GO:0006541">
    <property type="term" value="P:glutamine metabolic process"/>
    <property type="evidence" value="ECO:0007669"/>
    <property type="project" value="TreeGrafter"/>
</dbReference>
<evidence type="ECO:0000313" key="4">
    <source>
        <dbReference type="Proteomes" id="UP001186944"/>
    </source>
</evidence>
<evidence type="ECO:0000313" key="3">
    <source>
        <dbReference type="EMBL" id="KAK3108963.1"/>
    </source>
</evidence>
<feature type="domain" description="CN hydrolase" evidence="2">
    <location>
        <begin position="112"/>
        <end position="313"/>
    </location>
</feature>
<dbReference type="PROSITE" id="PS50263">
    <property type="entry name" value="CN_HYDROLASE"/>
    <property type="match status" value="1"/>
</dbReference>
<protein>
    <recommendedName>
        <fullName evidence="2">CN hydrolase domain-containing protein</fullName>
    </recommendedName>
</protein>
<dbReference type="Proteomes" id="UP001186944">
    <property type="component" value="Unassembled WGS sequence"/>
</dbReference>
<dbReference type="GO" id="GO:0005739">
    <property type="term" value="C:mitochondrion"/>
    <property type="evidence" value="ECO:0007669"/>
    <property type="project" value="TreeGrafter"/>
</dbReference>
<dbReference type="PANTHER" id="PTHR23088">
    <property type="entry name" value="NITRILASE-RELATED"/>
    <property type="match status" value="1"/>
</dbReference>
<evidence type="ECO:0000256" key="1">
    <source>
        <dbReference type="SAM" id="MobiDB-lite"/>
    </source>
</evidence>
<name>A0AA88YXM4_PINIB</name>
<dbReference type="InterPro" id="IPR003010">
    <property type="entry name" value="C-N_Hydrolase"/>
</dbReference>
<dbReference type="PANTHER" id="PTHR23088:SF27">
    <property type="entry name" value="DEAMINATED GLUTATHIONE AMIDASE"/>
    <property type="match status" value="1"/>
</dbReference>
<feature type="compositionally biased region" description="Basic and acidic residues" evidence="1">
    <location>
        <begin position="1"/>
        <end position="20"/>
    </location>
</feature>
<feature type="region of interest" description="Disordered" evidence="1">
    <location>
        <begin position="84"/>
        <end position="105"/>
    </location>
</feature>
<organism evidence="3 4">
    <name type="scientific">Pinctada imbricata</name>
    <name type="common">Atlantic pearl-oyster</name>
    <name type="synonym">Pinctada martensii</name>
    <dbReference type="NCBI Taxonomy" id="66713"/>
    <lineage>
        <taxon>Eukaryota</taxon>
        <taxon>Metazoa</taxon>
        <taxon>Spiralia</taxon>
        <taxon>Lophotrochozoa</taxon>
        <taxon>Mollusca</taxon>
        <taxon>Bivalvia</taxon>
        <taxon>Autobranchia</taxon>
        <taxon>Pteriomorphia</taxon>
        <taxon>Pterioida</taxon>
        <taxon>Pterioidea</taxon>
        <taxon>Pteriidae</taxon>
        <taxon>Pinctada</taxon>
    </lineage>
</organism>
<dbReference type="GO" id="GO:0050152">
    <property type="term" value="F:omega-amidase activity"/>
    <property type="evidence" value="ECO:0007669"/>
    <property type="project" value="UniProtKB-EC"/>
</dbReference>
<dbReference type="SUPFAM" id="SSF56317">
    <property type="entry name" value="Carbon-nitrogen hydrolase"/>
    <property type="match status" value="1"/>
</dbReference>
<dbReference type="Pfam" id="PF00795">
    <property type="entry name" value="CN_hydrolase"/>
    <property type="match status" value="2"/>
</dbReference>
<dbReference type="InterPro" id="IPR036526">
    <property type="entry name" value="C-N_Hydrolase_sf"/>
</dbReference>
<sequence>MREKEIDNVEGRSRERKESLNEEEEKMIEVVEEVERKENRERVEKVMTCLDVESEERLGVENEGNEESLIGSMKSEKEFMAETEKEHNSCKIDGKKESYDKKEERGDGERRIRLALIQLLAKQSRDQNLQRAEEYINKAVQHGTDMVVLPELFTTELHPPIIMDNREKIPGPTTDLMSSLAKKHGIHLVAGSIPEAIKGDRIYNTCNVFDPNGKIIAQHRKMHMFDVQLGPHLNISESELSDSGNKLTTFHTGCKLQLFLGAFSALKTGPAHWEVVQRARAIDNQVFIATCAPARDDTAHYASWGHSMVVDPW</sequence>
<accession>A0AA88YXM4</accession>
<dbReference type="AlphaFoldDB" id="A0AA88YXM4"/>
<evidence type="ECO:0000259" key="2">
    <source>
        <dbReference type="PROSITE" id="PS50263"/>
    </source>
</evidence>
<dbReference type="Gene3D" id="3.60.110.10">
    <property type="entry name" value="Carbon-nitrogen hydrolase"/>
    <property type="match status" value="2"/>
</dbReference>
<comment type="caution">
    <text evidence="3">The sequence shown here is derived from an EMBL/GenBank/DDBJ whole genome shotgun (WGS) entry which is preliminary data.</text>
</comment>
<dbReference type="GO" id="GO:0006528">
    <property type="term" value="P:asparagine metabolic process"/>
    <property type="evidence" value="ECO:0007669"/>
    <property type="project" value="TreeGrafter"/>
</dbReference>
<proteinExistence type="predicted"/>
<gene>
    <name evidence="3" type="ORF">FSP39_019856</name>
</gene>
<feature type="region of interest" description="Disordered" evidence="1">
    <location>
        <begin position="1"/>
        <end position="24"/>
    </location>
</feature>
<dbReference type="GO" id="GO:0006107">
    <property type="term" value="P:oxaloacetate metabolic process"/>
    <property type="evidence" value="ECO:0007669"/>
    <property type="project" value="TreeGrafter"/>
</dbReference>